<dbReference type="AlphaFoldDB" id="A0A0L0FWU0"/>
<reference evidence="2 3" key="1">
    <citation type="submission" date="2011-02" db="EMBL/GenBank/DDBJ databases">
        <title>The Genome Sequence of Sphaeroforma arctica JP610.</title>
        <authorList>
            <consortium name="The Broad Institute Genome Sequencing Platform"/>
            <person name="Russ C."/>
            <person name="Cuomo C."/>
            <person name="Young S.K."/>
            <person name="Zeng Q."/>
            <person name="Gargeya S."/>
            <person name="Alvarado L."/>
            <person name="Berlin A."/>
            <person name="Chapman S.B."/>
            <person name="Chen Z."/>
            <person name="Freedman E."/>
            <person name="Gellesch M."/>
            <person name="Goldberg J."/>
            <person name="Griggs A."/>
            <person name="Gujja S."/>
            <person name="Heilman E."/>
            <person name="Heiman D."/>
            <person name="Howarth C."/>
            <person name="Mehta T."/>
            <person name="Neiman D."/>
            <person name="Pearson M."/>
            <person name="Roberts A."/>
            <person name="Saif S."/>
            <person name="Shea T."/>
            <person name="Shenoy N."/>
            <person name="Sisk P."/>
            <person name="Stolte C."/>
            <person name="Sykes S."/>
            <person name="White J."/>
            <person name="Yandava C."/>
            <person name="Burger G."/>
            <person name="Gray M.W."/>
            <person name="Holland P.W.H."/>
            <person name="King N."/>
            <person name="Lang F.B.F."/>
            <person name="Roger A.J."/>
            <person name="Ruiz-Trillo I."/>
            <person name="Haas B."/>
            <person name="Nusbaum C."/>
            <person name="Birren B."/>
        </authorList>
    </citation>
    <scope>NUCLEOTIDE SEQUENCE [LARGE SCALE GENOMIC DNA]</scope>
    <source>
        <strain evidence="2 3">JP610</strain>
    </source>
</reference>
<dbReference type="RefSeq" id="XP_014155194.1">
    <property type="nucleotide sequence ID" value="XM_014299719.1"/>
</dbReference>
<dbReference type="GeneID" id="25906886"/>
<feature type="compositionally biased region" description="Polar residues" evidence="1">
    <location>
        <begin position="94"/>
        <end position="115"/>
    </location>
</feature>
<gene>
    <name evidence="2" type="ORF">SARC_06382</name>
</gene>
<dbReference type="Proteomes" id="UP000054560">
    <property type="component" value="Unassembled WGS sequence"/>
</dbReference>
<feature type="region of interest" description="Disordered" evidence="1">
    <location>
        <begin position="94"/>
        <end position="130"/>
    </location>
</feature>
<feature type="region of interest" description="Disordered" evidence="1">
    <location>
        <begin position="15"/>
        <end position="36"/>
    </location>
</feature>
<evidence type="ECO:0000256" key="1">
    <source>
        <dbReference type="SAM" id="MobiDB-lite"/>
    </source>
</evidence>
<organism evidence="2 3">
    <name type="scientific">Sphaeroforma arctica JP610</name>
    <dbReference type="NCBI Taxonomy" id="667725"/>
    <lineage>
        <taxon>Eukaryota</taxon>
        <taxon>Ichthyosporea</taxon>
        <taxon>Ichthyophonida</taxon>
        <taxon>Sphaeroforma</taxon>
    </lineage>
</organism>
<name>A0A0L0FWU0_9EUKA</name>
<feature type="compositionally biased region" description="Basic and acidic residues" evidence="1">
    <location>
        <begin position="120"/>
        <end position="130"/>
    </location>
</feature>
<proteinExistence type="predicted"/>
<evidence type="ECO:0000313" key="2">
    <source>
        <dbReference type="EMBL" id="KNC81292.1"/>
    </source>
</evidence>
<protein>
    <submittedName>
        <fullName evidence="2">Uncharacterized protein</fullName>
    </submittedName>
</protein>
<sequence length="130" mass="14728">MYDHAVVFAERMLEDRGDGSSGTAADDEGFLGSDSETTRSLRKLGLEFQPKHQSMTNLLQKENVSRRARGVDTSFKYKRSESLPSFDVINTVTSKASRTSSEMLRQRRTSLTNNRLQRKSSTDDLTEVKF</sequence>
<keyword evidence="3" id="KW-1185">Reference proteome</keyword>
<evidence type="ECO:0000313" key="3">
    <source>
        <dbReference type="Proteomes" id="UP000054560"/>
    </source>
</evidence>
<accession>A0A0L0FWU0</accession>
<dbReference type="EMBL" id="KQ242049">
    <property type="protein sequence ID" value="KNC81292.1"/>
    <property type="molecule type" value="Genomic_DNA"/>
</dbReference>